<dbReference type="PANTHER" id="PTHR46312">
    <property type="entry name" value="NACHT DOMAIN-CONTAINING PROTEIN"/>
    <property type="match status" value="1"/>
</dbReference>
<dbReference type="Gene3D" id="3.40.50.300">
    <property type="entry name" value="P-loop containing nucleotide triphosphate hydrolases"/>
    <property type="match status" value="1"/>
</dbReference>
<dbReference type="InterPro" id="IPR007111">
    <property type="entry name" value="NACHT_NTPase"/>
</dbReference>
<evidence type="ECO:0000259" key="1">
    <source>
        <dbReference type="PROSITE" id="PS50837"/>
    </source>
</evidence>
<keyword evidence="3" id="KW-1185">Reference proteome</keyword>
<reference evidence="2 3" key="1">
    <citation type="submission" date="2023-11" db="EMBL/GenBank/DDBJ databases">
        <title>Halocaridina rubra genome assembly.</title>
        <authorList>
            <person name="Smith C."/>
        </authorList>
    </citation>
    <scope>NUCLEOTIDE SEQUENCE [LARGE SCALE GENOMIC DNA]</scope>
    <source>
        <strain evidence="2">EP-1</strain>
        <tissue evidence="2">Whole</tissue>
    </source>
</reference>
<evidence type="ECO:0000313" key="2">
    <source>
        <dbReference type="EMBL" id="KAK7086129.1"/>
    </source>
</evidence>
<accession>A0AAN8XUL3</accession>
<evidence type="ECO:0000313" key="3">
    <source>
        <dbReference type="Proteomes" id="UP001381693"/>
    </source>
</evidence>
<dbReference type="Pfam" id="PF05729">
    <property type="entry name" value="NACHT"/>
    <property type="match status" value="1"/>
</dbReference>
<dbReference type="PANTHER" id="PTHR46312:SF2">
    <property type="entry name" value="NUCLEOTIDE-BINDING OLIGOMERIZATION DOMAIN-CONTAINING PROTEIN 2-LIKE"/>
    <property type="match status" value="1"/>
</dbReference>
<name>A0AAN8XUL3_HALRR</name>
<dbReference type="AlphaFoldDB" id="A0AAN8XUL3"/>
<dbReference type="Proteomes" id="UP001381693">
    <property type="component" value="Unassembled WGS sequence"/>
</dbReference>
<dbReference type="SUPFAM" id="SSF52540">
    <property type="entry name" value="P-loop containing nucleoside triphosphate hydrolases"/>
    <property type="match status" value="1"/>
</dbReference>
<gene>
    <name evidence="2" type="ORF">SK128_011113</name>
</gene>
<dbReference type="PROSITE" id="PS50837">
    <property type="entry name" value="NACHT"/>
    <property type="match status" value="1"/>
</dbReference>
<dbReference type="EMBL" id="JAXCGZ010000351">
    <property type="protein sequence ID" value="KAK7086129.1"/>
    <property type="molecule type" value="Genomic_DNA"/>
</dbReference>
<comment type="caution">
    <text evidence="2">The sequence shown here is derived from an EMBL/GenBank/DDBJ whole genome shotgun (WGS) entry which is preliminary data.</text>
</comment>
<protein>
    <recommendedName>
        <fullName evidence="1">NACHT domain-containing protein</fullName>
    </recommendedName>
</protein>
<feature type="domain" description="NACHT" evidence="1">
    <location>
        <begin position="278"/>
        <end position="399"/>
    </location>
</feature>
<sequence length="1026" mass="117342">MASAQTSVYERKDRHIIRLRKICDTVCRIGFRKLLSWLTCQWDCSSTTFEAYLRSKGNVSMTGFKSALKPDQKKAMRKDPQGDSWDVTLLFLLITWGNEFLADKDDPIWKTRGLSLEFLITSVKNERNSVMHTLEEIDESDFFARTEGIRKQLTEMLNFAGKVCSHVSQNEIDITIQELNDIINKCRDDPLDPKNFNDYKNQLMFPHQRNLVLTDGKAILCKRHSKYEIIAPVSHLVRASVPLDQVYTKMVLETETKPHIEVTLENLLTDGKKNITNSIILVVGEAGIGKTTLTRKIVNDWSKGKKDIQCLECFDIVLHAECRDYIDSFKGLLSYSMPEVAKSFLGDDMIFVIGDLKTLVVLDSLDELNPSTTRLFKEILQLKEVYDNLTVLVTTRPEAEKTYFHHVKSSLCTTKHIKILGIPPEKRGEFVRKYCEEIKKQGLVKHDFKSLLQYLERTENRLGYLWLSPYNLTLLIVLWVLKRDISSITTAPELNWEIIAIYFKKLEERLSNNKETQHLSQKKLKEKIMKFFGTLCWEALNALVNNEITLDVTAYQRLVNQCTKLKIPVEEMVGMFLKQTTTSSGTRYSFPHKGTQEFLAARYIFTQLTKKFTSLNFQKINSRIQNVLSQSAVATDVSDNIIKLVEEELKKNLPQASASSVNSPHAQTTSVIRDILERLEGTQAIDLPKYQSLLTYLIGMFYQEPNRIKDNAKLEALKLLQETGVTTSTNWIDILNGVKCDPFVASFISSQCDILKGDIGIADSSLFAYISLIQALKSTDGENEQTNISISIREDSTDINELLNEINMKEFSVINLEFHYDFRYPSAKLISSFAVNRLFERCEVKRYTGAFYANMKLPESLRHLTVSVNSEESYQNLVNQLPSSKAHLTLCLGSDLNSSSVTEAPSTDYNPYEGHQAAPSRLTYNPVFYPVLYLPDVNENNLSDAVLKAKNLNIWYIDSISFPKCTLSLQNIIRLKKELAAAEVRVSYCLKFPSYTKPSREDEHDNWKELHSHGSISWGDGVLDRW</sequence>
<proteinExistence type="predicted"/>
<organism evidence="2 3">
    <name type="scientific">Halocaridina rubra</name>
    <name type="common">Hawaiian red shrimp</name>
    <dbReference type="NCBI Taxonomy" id="373956"/>
    <lineage>
        <taxon>Eukaryota</taxon>
        <taxon>Metazoa</taxon>
        <taxon>Ecdysozoa</taxon>
        <taxon>Arthropoda</taxon>
        <taxon>Crustacea</taxon>
        <taxon>Multicrustacea</taxon>
        <taxon>Malacostraca</taxon>
        <taxon>Eumalacostraca</taxon>
        <taxon>Eucarida</taxon>
        <taxon>Decapoda</taxon>
        <taxon>Pleocyemata</taxon>
        <taxon>Caridea</taxon>
        <taxon>Atyoidea</taxon>
        <taxon>Atyidae</taxon>
        <taxon>Halocaridina</taxon>
    </lineage>
</organism>
<dbReference type="InterPro" id="IPR027417">
    <property type="entry name" value="P-loop_NTPase"/>
</dbReference>